<sequence length="182" mass="19237">MHQAPPSHIKALSPDFETPHFKQALSRFATGVTVITTFAPGAHKGDSASSSFVGITASSFNSVSLTPPLVLWSLGQGASSAPLFHAGTHYVVNVLAADQLDVCNRFAFGKGDRFADTAYKLGASGLPILDGALAWFECHNRSRHEEGDHVIFVGEVERCGFSDGSAPLVYQGGQFSTTTPLA</sequence>
<dbReference type="Gene3D" id="2.30.110.10">
    <property type="entry name" value="Electron Transport, Fmn-binding Protein, Chain A"/>
    <property type="match status" value="1"/>
</dbReference>
<evidence type="ECO:0000256" key="2">
    <source>
        <dbReference type="ARBA" id="ARBA00023002"/>
    </source>
</evidence>
<dbReference type="SMART" id="SM00903">
    <property type="entry name" value="Flavin_Reduct"/>
    <property type="match status" value="1"/>
</dbReference>
<keyword evidence="2" id="KW-0560">Oxidoreductase</keyword>
<reference evidence="4" key="1">
    <citation type="submission" date="2017-04" db="EMBL/GenBank/DDBJ databases">
        <title>Unexpected and diverse lifestyles within the genus Limnohabitans.</title>
        <authorList>
            <person name="Kasalicky V."/>
            <person name="Mehrshad M."/>
            <person name="Andrei S.-A."/>
            <person name="Salcher M."/>
            <person name="Kratochvilova H."/>
            <person name="Simek K."/>
            <person name="Ghai R."/>
        </authorList>
    </citation>
    <scope>NUCLEOTIDE SEQUENCE [LARGE SCALE GENOMIC DNA]</scope>
    <source>
        <strain evidence="4">II-D5</strain>
    </source>
</reference>
<proteinExistence type="inferred from homology"/>
<dbReference type="GO" id="GO:0010181">
    <property type="term" value="F:FMN binding"/>
    <property type="evidence" value="ECO:0007669"/>
    <property type="project" value="InterPro"/>
</dbReference>
<organism evidence="4 5">
    <name type="scientific">Limnohabitans planktonicus II-D5</name>
    <dbReference type="NCBI Taxonomy" id="1293045"/>
    <lineage>
        <taxon>Bacteria</taxon>
        <taxon>Pseudomonadati</taxon>
        <taxon>Pseudomonadota</taxon>
        <taxon>Betaproteobacteria</taxon>
        <taxon>Burkholderiales</taxon>
        <taxon>Comamonadaceae</taxon>
        <taxon>Limnohabitans</taxon>
    </lineage>
</organism>
<protein>
    <submittedName>
        <fullName evidence="4">Flavin reductase</fullName>
    </submittedName>
</protein>
<dbReference type="PANTHER" id="PTHR30466">
    <property type="entry name" value="FLAVIN REDUCTASE"/>
    <property type="match status" value="1"/>
</dbReference>
<evidence type="ECO:0000313" key="4">
    <source>
        <dbReference type="EMBL" id="PVE41991.1"/>
    </source>
</evidence>
<dbReference type="InterPro" id="IPR050268">
    <property type="entry name" value="NADH-dep_flavin_reductase"/>
</dbReference>
<dbReference type="AlphaFoldDB" id="A0A2T7UBJ5"/>
<evidence type="ECO:0000259" key="3">
    <source>
        <dbReference type="SMART" id="SM00903"/>
    </source>
</evidence>
<name>A0A2T7UBJ5_9BURK</name>
<keyword evidence="5" id="KW-1185">Reference proteome</keyword>
<feature type="domain" description="Flavin reductase like" evidence="3">
    <location>
        <begin position="25"/>
        <end position="177"/>
    </location>
</feature>
<dbReference type="GO" id="GO:0042602">
    <property type="term" value="F:riboflavin reductase (NADPH) activity"/>
    <property type="evidence" value="ECO:0007669"/>
    <property type="project" value="TreeGrafter"/>
</dbReference>
<gene>
    <name evidence="4" type="ORF">H663_014650</name>
</gene>
<accession>A0A2T7UBJ5</accession>
<dbReference type="EMBL" id="LFYT02000021">
    <property type="protein sequence ID" value="PVE41991.1"/>
    <property type="molecule type" value="Genomic_DNA"/>
</dbReference>
<dbReference type="STRING" id="1293045.H663_09400"/>
<dbReference type="InterPro" id="IPR002563">
    <property type="entry name" value="Flavin_Rdtase-like_dom"/>
</dbReference>
<comment type="similarity">
    <text evidence="1">Belongs to the non-flavoprotein flavin reductase family.</text>
</comment>
<dbReference type="PANTHER" id="PTHR30466:SF11">
    <property type="entry name" value="FLAVIN-DEPENDENT MONOOXYGENASE, REDUCTASE SUBUNIT HSAB"/>
    <property type="match status" value="1"/>
</dbReference>
<comment type="caution">
    <text evidence="4">The sequence shown here is derived from an EMBL/GenBank/DDBJ whole genome shotgun (WGS) entry which is preliminary data.</text>
</comment>
<dbReference type="Pfam" id="PF01613">
    <property type="entry name" value="Flavin_Reduct"/>
    <property type="match status" value="1"/>
</dbReference>
<evidence type="ECO:0000313" key="5">
    <source>
        <dbReference type="Proteomes" id="UP000037507"/>
    </source>
</evidence>
<dbReference type="SUPFAM" id="SSF50475">
    <property type="entry name" value="FMN-binding split barrel"/>
    <property type="match status" value="1"/>
</dbReference>
<evidence type="ECO:0000256" key="1">
    <source>
        <dbReference type="ARBA" id="ARBA00008898"/>
    </source>
</evidence>
<dbReference type="Proteomes" id="UP000037507">
    <property type="component" value="Unassembled WGS sequence"/>
</dbReference>
<dbReference type="InterPro" id="IPR012349">
    <property type="entry name" value="Split_barrel_FMN-bd"/>
</dbReference>
<dbReference type="OrthoDB" id="9792858at2"/>